<organism evidence="1 2">
    <name type="scientific">Endozoicomonas montiporae</name>
    <dbReference type="NCBI Taxonomy" id="1027273"/>
    <lineage>
        <taxon>Bacteria</taxon>
        <taxon>Pseudomonadati</taxon>
        <taxon>Pseudomonadota</taxon>
        <taxon>Gammaproteobacteria</taxon>
        <taxon>Oceanospirillales</taxon>
        <taxon>Endozoicomonadaceae</taxon>
        <taxon>Endozoicomonas</taxon>
    </lineage>
</organism>
<evidence type="ECO:0000313" key="2">
    <source>
        <dbReference type="Proteomes" id="UP000028006"/>
    </source>
</evidence>
<keyword evidence="2" id="KW-1185">Reference proteome</keyword>
<dbReference type="AlphaFoldDB" id="A0A081N9Z3"/>
<dbReference type="InterPro" id="IPR021302">
    <property type="entry name" value="DUF2780_VcgC/VcgE"/>
</dbReference>
<dbReference type="EMBL" id="JOKG01000001">
    <property type="protein sequence ID" value="KEQ15266.1"/>
    <property type="molecule type" value="Genomic_DNA"/>
</dbReference>
<evidence type="ECO:0000313" key="1">
    <source>
        <dbReference type="EMBL" id="KEQ15266.1"/>
    </source>
</evidence>
<dbReference type="Pfam" id="PF11075">
    <property type="entry name" value="DUF2780"/>
    <property type="match status" value="1"/>
</dbReference>
<accession>A0A081N9Z3</accession>
<gene>
    <name evidence="1" type="ORF">GZ77_00920</name>
</gene>
<evidence type="ECO:0008006" key="3">
    <source>
        <dbReference type="Google" id="ProtNLM"/>
    </source>
</evidence>
<proteinExistence type="predicted"/>
<reference evidence="1 2" key="1">
    <citation type="submission" date="2014-06" db="EMBL/GenBank/DDBJ databases">
        <title>Whole Genome Sequences of Three Symbiotic Endozoicomonas Bacteria.</title>
        <authorList>
            <person name="Neave M.J."/>
            <person name="Apprill A."/>
            <person name="Voolstra C.R."/>
        </authorList>
    </citation>
    <scope>NUCLEOTIDE SEQUENCE [LARGE SCALE GENOMIC DNA]</scope>
    <source>
        <strain evidence="1 2">LMG 24815</strain>
    </source>
</reference>
<sequence length="158" mass="16639">MLVFTLSILFQPCQADLINNPLVKAVSQSLNVNDKQAAGGIGSLLQMAGSSVTSREFNKLKQAIPDASDLIAKAPPVATKNSTSGYSDFSEEGLMGSLAPLTSQFSALGMDSHMIMPMINKVLDYLKGNNSTAAFNILQSALPSDLMGGATKSLLNAW</sequence>
<comment type="caution">
    <text evidence="1">The sequence shown here is derived from an EMBL/GenBank/DDBJ whole genome shotgun (WGS) entry which is preliminary data.</text>
</comment>
<protein>
    <recommendedName>
        <fullName evidence="3">DUF2780 domain-containing protein</fullName>
    </recommendedName>
</protein>
<dbReference type="Proteomes" id="UP000028006">
    <property type="component" value="Unassembled WGS sequence"/>
</dbReference>
<name>A0A081N9Z3_9GAMM</name>